<proteinExistence type="predicted"/>
<protein>
    <submittedName>
        <fullName evidence="1">Uncharacterized protein</fullName>
    </submittedName>
</protein>
<evidence type="ECO:0000313" key="1">
    <source>
        <dbReference type="EMBL" id="KIM77913.1"/>
    </source>
</evidence>
<dbReference type="AlphaFoldDB" id="A0A0C3AVA6"/>
<name>A0A0C3AVA6_PILCF</name>
<accession>A0A0C3AVA6</accession>
<dbReference type="Proteomes" id="UP000054166">
    <property type="component" value="Unassembled WGS sequence"/>
</dbReference>
<dbReference type="EMBL" id="KN833020">
    <property type="protein sequence ID" value="KIM77913.1"/>
    <property type="molecule type" value="Genomic_DNA"/>
</dbReference>
<organism evidence="1 2">
    <name type="scientific">Piloderma croceum (strain F 1598)</name>
    <dbReference type="NCBI Taxonomy" id="765440"/>
    <lineage>
        <taxon>Eukaryota</taxon>
        <taxon>Fungi</taxon>
        <taxon>Dikarya</taxon>
        <taxon>Basidiomycota</taxon>
        <taxon>Agaricomycotina</taxon>
        <taxon>Agaricomycetes</taxon>
        <taxon>Agaricomycetidae</taxon>
        <taxon>Atheliales</taxon>
        <taxon>Atheliaceae</taxon>
        <taxon>Piloderma</taxon>
    </lineage>
</organism>
<keyword evidence="2" id="KW-1185">Reference proteome</keyword>
<sequence length="107" mass="11916">MSPKPLSDEVFPPVYKTGYIASDTILLRYGISCGMSPLAIYADPIIDCLHLACDRSGAKNIGIYPQRIGGKWFSMIDVTDASVEDRELICKELNLVDPELITYDCFH</sequence>
<evidence type="ECO:0000313" key="2">
    <source>
        <dbReference type="Proteomes" id="UP000054166"/>
    </source>
</evidence>
<reference evidence="2" key="2">
    <citation type="submission" date="2015-01" db="EMBL/GenBank/DDBJ databases">
        <title>Evolutionary Origins and Diversification of the Mycorrhizal Mutualists.</title>
        <authorList>
            <consortium name="DOE Joint Genome Institute"/>
            <consortium name="Mycorrhizal Genomics Consortium"/>
            <person name="Kohler A."/>
            <person name="Kuo A."/>
            <person name="Nagy L.G."/>
            <person name="Floudas D."/>
            <person name="Copeland A."/>
            <person name="Barry K.W."/>
            <person name="Cichocki N."/>
            <person name="Veneault-Fourrey C."/>
            <person name="LaButti K."/>
            <person name="Lindquist E.A."/>
            <person name="Lipzen A."/>
            <person name="Lundell T."/>
            <person name="Morin E."/>
            <person name="Murat C."/>
            <person name="Riley R."/>
            <person name="Ohm R."/>
            <person name="Sun H."/>
            <person name="Tunlid A."/>
            <person name="Henrissat B."/>
            <person name="Grigoriev I.V."/>
            <person name="Hibbett D.S."/>
            <person name="Martin F."/>
        </authorList>
    </citation>
    <scope>NUCLEOTIDE SEQUENCE [LARGE SCALE GENOMIC DNA]</scope>
    <source>
        <strain evidence="2">F 1598</strain>
    </source>
</reference>
<dbReference type="InParanoid" id="A0A0C3AVA6"/>
<dbReference type="HOGENOM" id="CLU_2210971_0_0_1"/>
<gene>
    <name evidence="1" type="ORF">PILCRDRAFT_824900</name>
</gene>
<reference evidence="1 2" key="1">
    <citation type="submission" date="2014-04" db="EMBL/GenBank/DDBJ databases">
        <authorList>
            <consortium name="DOE Joint Genome Institute"/>
            <person name="Kuo A."/>
            <person name="Tarkka M."/>
            <person name="Buscot F."/>
            <person name="Kohler A."/>
            <person name="Nagy L.G."/>
            <person name="Floudas D."/>
            <person name="Copeland A."/>
            <person name="Barry K.W."/>
            <person name="Cichocki N."/>
            <person name="Veneault-Fourrey C."/>
            <person name="LaButti K."/>
            <person name="Lindquist E.A."/>
            <person name="Lipzen A."/>
            <person name="Lundell T."/>
            <person name="Morin E."/>
            <person name="Murat C."/>
            <person name="Sun H."/>
            <person name="Tunlid A."/>
            <person name="Henrissat B."/>
            <person name="Grigoriev I.V."/>
            <person name="Hibbett D.S."/>
            <person name="Martin F."/>
            <person name="Nordberg H.P."/>
            <person name="Cantor M.N."/>
            <person name="Hua S.X."/>
        </authorList>
    </citation>
    <scope>NUCLEOTIDE SEQUENCE [LARGE SCALE GENOMIC DNA]</scope>
    <source>
        <strain evidence="1 2">F 1598</strain>
    </source>
</reference>